<proteinExistence type="predicted"/>
<evidence type="ECO:0000313" key="1">
    <source>
        <dbReference type="EMBL" id="UTW02951.1"/>
    </source>
</evidence>
<gene>
    <name evidence="1" type="ORF">KDX31_16720</name>
</gene>
<name>A0ABY5GTR8_9GAMM</name>
<evidence type="ECO:0008006" key="3">
    <source>
        <dbReference type="Google" id="ProtNLM"/>
    </source>
</evidence>
<sequence>MERNRIFTRLLPVILWAVVSVSYAGDLPALSCEADETPAYVITYDHFVTRLIDDQPDKQGRQLVIATADTRYYAETGEMLAMAARSRGETTYSPYRKERWETPDAVYTYLSIGNIARVRMHPLIEKSAIPYGLLSGSAPVRTVAGYQCNWSEEDIVGIQKTQQCEAAFYGWRTPLYTRKMAEGRDVLLSEATAISQRCIKKESLYVPEDKPWKFSE</sequence>
<evidence type="ECO:0000313" key="2">
    <source>
        <dbReference type="Proteomes" id="UP001059950"/>
    </source>
</evidence>
<keyword evidence="2" id="KW-1185">Reference proteome</keyword>
<dbReference type="Proteomes" id="UP001059950">
    <property type="component" value="Chromosome"/>
</dbReference>
<organism evidence="1 2">
    <name type="scientific">Amphritea atlantica</name>
    <dbReference type="NCBI Taxonomy" id="355243"/>
    <lineage>
        <taxon>Bacteria</taxon>
        <taxon>Pseudomonadati</taxon>
        <taxon>Pseudomonadota</taxon>
        <taxon>Gammaproteobacteria</taxon>
        <taxon>Oceanospirillales</taxon>
        <taxon>Oceanospirillaceae</taxon>
        <taxon>Amphritea</taxon>
    </lineage>
</organism>
<protein>
    <recommendedName>
        <fullName evidence="3">CNP1-like family protein</fullName>
    </recommendedName>
</protein>
<accession>A0ABY5GTR8</accession>
<reference evidence="1" key="1">
    <citation type="submission" date="2021-04" db="EMBL/GenBank/DDBJ databases">
        <title>Oceanospirillales bacteria with DddD are important DMSP degraders in coastal seawater.</title>
        <authorList>
            <person name="Liu J."/>
        </authorList>
    </citation>
    <scope>NUCLEOTIDE SEQUENCE</scope>
    <source>
        <strain evidence="1">GY6</strain>
    </source>
</reference>
<dbReference type="EMBL" id="CP073344">
    <property type="protein sequence ID" value="UTW02951.1"/>
    <property type="molecule type" value="Genomic_DNA"/>
</dbReference>